<dbReference type="EMBL" id="JAUJDW010000015">
    <property type="protein sequence ID" value="KAK0659109.1"/>
    <property type="molecule type" value="Genomic_DNA"/>
</dbReference>
<accession>A0AA39YV16</accession>
<dbReference type="InterPro" id="IPR023346">
    <property type="entry name" value="Lysozyme-like_dom_sf"/>
</dbReference>
<feature type="chain" id="PRO_5041231858" description="Transglycosylase SLT domain-containing protein" evidence="2">
    <location>
        <begin position="18"/>
        <end position="296"/>
    </location>
</feature>
<protein>
    <recommendedName>
        <fullName evidence="5">Transglycosylase SLT domain-containing protein</fullName>
    </recommendedName>
</protein>
<feature type="compositionally biased region" description="Polar residues" evidence="1">
    <location>
        <begin position="49"/>
        <end position="58"/>
    </location>
</feature>
<evidence type="ECO:0000256" key="1">
    <source>
        <dbReference type="SAM" id="MobiDB-lite"/>
    </source>
</evidence>
<organism evidence="3 4">
    <name type="scientific">Lasiodiplodia hormozganensis</name>
    <dbReference type="NCBI Taxonomy" id="869390"/>
    <lineage>
        <taxon>Eukaryota</taxon>
        <taxon>Fungi</taxon>
        <taxon>Dikarya</taxon>
        <taxon>Ascomycota</taxon>
        <taxon>Pezizomycotina</taxon>
        <taxon>Dothideomycetes</taxon>
        <taxon>Dothideomycetes incertae sedis</taxon>
        <taxon>Botryosphaeriales</taxon>
        <taxon>Botryosphaeriaceae</taxon>
        <taxon>Lasiodiplodia</taxon>
    </lineage>
</organism>
<keyword evidence="4" id="KW-1185">Reference proteome</keyword>
<comment type="caution">
    <text evidence="3">The sequence shown here is derived from an EMBL/GenBank/DDBJ whole genome shotgun (WGS) entry which is preliminary data.</text>
</comment>
<keyword evidence="2" id="KW-0732">Signal</keyword>
<evidence type="ECO:0008006" key="5">
    <source>
        <dbReference type="Google" id="ProtNLM"/>
    </source>
</evidence>
<dbReference type="Proteomes" id="UP001175001">
    <property type="component" value="Unassembled WGS sequence"/>
</dbReference>
<name>A0AA39YV16_9PEZI</name>
<evidence type="ECO:0000313" key="3">
    <source>
        <dbReference type="EMBL" id="KAK0659109.1"/>
    </source>
</evidence>
<proteinExistence type="predicted"/>
<dbReference type="AlphaFoldDB" id="A0AA39YV16"/>
<sequence length="296" mass="30269">MVNSRLLALLAVPAALALPLARPDEHSLAKCDIHFEKPVVTDPEELKSYQPTQNDDGGSTTTTSSSSSSYSYSFATPLPQSPSSGSSTAGTSTYQCFSNGNYPAPSTWLSFTSLWSLHASAITTANSAVSAIDTGSVSGGGSGSSTTTQILHDKILLVASDTSVDARLILATILQESGGALDAPCTGTGNCGLMQGPPGSASYDGGSGDAAASIEQMIRDGVQGTPGTWPNGGPGLEYWLDVYGGDEPWKALRAYNTGSVPDGGDLSVTNGVGTESYVVDVANRLVGWDGVQRGSC</sequence>
<feature type="signal peptide" evidence="2">
    <location>
        <begin position="1"/>
        <end position="17"/>
    </location>
</feature>
<reference evidence="3" key="1">
    <citation type="submission" date="2023-06" db="EMBL/GenBank/DDBJ databases">
        <title>Multi-omics analyses reveal the molecular pathogenesis toolkit of Lasiodiplodia hormozganensis, a cross-kingdom pathogen.</title>
        <authorList>
            <person name="Felix C."/>
            <person name="Meneses R."/>
            <person name="Goncalves M.F.M."/>
            <person name="Tilleman L."/>
            <person name="Duarte A.S."/>
            <person name="Jorrin-Novo J.V."/>
            <person name="Van De Peer Y."/>
            <person name="Deforce D."/>
            <person name="Van Nieuwerburgh F."/>
            <person name="Esteves A.C."/>
            <person name="Alves A."/>
        </authorList>
    </citation>
    <scope>NUCLEOTIDE SEQUENCE</scope>
    <source>
        <strain evidence="3">CBS 339.90</strain>
    </source>
</reference>
<gene>
    <name evidence="3" type="ORF">DIS24_g4218</name>
</gene>
<dbReference type="SUPFAM" id="SSF53955">
    <property type="entry name" value="Lysozyme-like"/>
    <property type="match status" value="1"/>
</dbReference>
<evidence type="ECO:0000256" key="2">
    <source>
        <dbReference type="SAM" id="SignalP"/>
    </source>
</evidence>
<evidence type="ECO:0000313" key="4">
    <source>
        <dbReference type="Proteomes" id="UP001175001"/>
    </source>
</evidence>
<feature type="region of interest" description="Disordered" evidence="1">
    <location>
        <begin position="42"/>
        <end position="65"/>
    </location>
</feature>
<dbReference type="Gene3D" id="1.10.530.10">
    <property type="match status" value="1"/>
</dbReference>